<reference evidence="3" key="1">
    <citation type="journal article" date="2014" name="Proc. Natl. Acad. Sci. U.S.A.">
        <title>Extensive sampling of basidiomycete genomes demonstrates inadequacy of the white-rot/brown-rot paradigm for wood decay fungi.</title>
        <authorList>
            <person name="Riley R."/>
            <person name="Salamov A.A."/>
            <person name="Brown D.W."/>
            <person name="Nagy L.G."/>
            <person name="Floudas D."/>
            <person name="Held B.W."/>
            <person name="Levasseur A."/>
            <person name="Lombard V."/>
            <person name="Morin E."/>
            <person name="Otillar R."/>
            <person name="Lindquist E.A."/>
            <person name="Sun H."/>
            <person name="LaButti K.M."/>
            <person name="Schmutz J."/>
            <person name="Jabbour D."/>
            <person name="Luo H."/>
            <person name="Baker S.E."/>
            <person name="Pisabarro A.G."/>
            <person name="Walton J.D."/>
            <person name="Blanchette R.A."/>
            <person name="Henrissat B."/>
            <person name="Martin F."/>
            <person name="Cullen D."/>
            <person name="Hibbett D.S."/>
            <person name="Grigoriev I.V."/>
        </authorList>
    </citation>
    <scope>NUCLEOTIDE SEQUENCE [LARGE SCALE GENOMIC DNA]</scope>
    <source>
        <strain evidence="3">CBS 339.88</strain>
    </source>
</reference>
<evidence type="ECO:0000313" key="3">
    <source>
        <dbReference type="Proteomes" id="UP000027222"/>
    </source>
</evidence>
<sequence>MSTSGSNPAHLLFSADAAWGHVRGFCILAARLVNENENIVITMFIAPKLLEKAHSEISTELGDGVREDILARIRILATFRSTSDNIVTLKIPATESYGPAYQNLVEAKSVTCAIKGTVFEAVTAPRVVLLDKWMGLPQLRATRAITGHSVPIVVWSTGNVSYTLRLLGPEHFSGLGDFSAASIRADSEDEEISRKIFSGAEETVIKIPGCPPLYDYELLPQEQRFGGALVKSSLRGAYTLMQECDGIILTTAYAIEDRSIHAAKSWFADWKKATYVLGPLLPLGYGAVPQSFRGNVDIATFLDRMLLEHGAHSVLFISFGTVFWPTVPEYIDELIEAAIEKKFPFVKPQFYRLITFQTGLLGFLLCVAFR</sequence>
<name>A0A067SJC2_GALM3</name>
<accession>A0A067SJC2</accession>
<gene>
    <name evidence="2" type="ORF">GALMADRAFT_887158</name>
</gene>
<feature type="transmembrane region" description="Helical" evidence="1">
    <location>
        <begin position="350"/>
        <end position="369"/>
    </location>
</feature>
<dbReference type="Proteomes" id="UP000027222">
    <property type="component" value="Unassembled WGS sequence"/>
</dbReference>
<evidence type="ECO:0000313" key="2">
    <source>
        <dbReference type="EMBL" id="KDR70117.1"/>
    </source>
</evidence>
<keyword evidence="1" id="KW-0812">Transmembrane</keyword>
<keyword evidence="1" id="KW-0472">Membrane</keyword>
<dbReference type="STRING" id="685588.A0A067SJC2"/>
<dbReference type="SUPFAM" id="SSF53756">
    <property type="entry name" value="UDP-Glycosyltransferase/glycogen phosphorylase"/>
    <property type="match status" value="1"/>
</dbReference>
<dbReference type="AlphaFoldDB" id="A0A067SJC2"/>
<keyword evidence="1" id="KW-1133">Transmembrane helix</keyword>
<organism evidence="2 3">
    <name type="scientific">Galerina marginata (strain CBS 339.88)</name>
    <dbReference type="NCBI Taxonomy" id="685588"/>
    <lineage>
        <taxon>Eukaryota</taxon>
        <taxon>Fungi</taxon>
        <taxon>Dikarya</taxon>
        <taxon>Basidiomycota</taxon>
        <taxon>Agaricomycotina</taxon>
        <taxon>Agaricomycetes</taxon>
        <taxon>Agaricomycetidae</taxon>
        <taxon>Agaricales</taxon>
        <taxon>Agaricineae</taxon>
        <taxon>Strophariaceae</taxon>
        <taxon>Galerina</taxon>
    </lineage>
</organism>
<dbReference type="OrthoDB" id="5835829at2759"/>
<evidence type="ECO:0000256" key="1">
    <source>
        <dbReference type="SAM" id="Phobius"/>
    </source>
</evidence>
<dbReference type="EMBL" id="KL142398">
    <property type="protein sequence ID" value="KDR70117.1"/>
    <property type="molecule type" value="Genomic_DNA"/>
</dbReference>
<protein>
    <submittedName>
        <fullName evidence="2">Uncharacterized protein</fullName>
    </submittedName>
</protein>
<proteinExistence type="predicted"/>
<dbReference type="HOGENOM" id="CLU_001724_12_1_1"/>
<keyword evidence="3" id="KW-1185">Reference proteome</keyword>
<dbReference type="Gene3D" id="3.40.50.2000">
    <property type="entry name" value="Glycogen Phosphorylase B"/>
    <property type="match status" value="1"/>
</dbReference>